<feature type="compositionally biased region" description="Basic and acidic residues" evidence="1">
    <location>
        <begin position="50"/>
        <end position="64"/>
    </location>
</feature>
<dbReference type="EMBL" id="CAUYUJ010017171">
    <property type="protein sequence ID" value="CAK0872496.1"/>
    <property type="molecule type" value="Genomic_DNA"/>
</dbReference>
<evidence type="ECO:0000313" key="3">
    <source>
        <dbReference type="Proteomes" id="UP001189429"/>
    </source>
</evidence>
<sequence length="140" mass="15145">GQEPAQVAAREGQKGHPQYHGDHAARPVQGADARTDQAMHRQLARRSRPDRRLGSPPQHEHPREGQNSSSGLLGLEHRPRREQPAGAAGSGEVLSHEAHVLQSREEGEAHHVQTPVHALGGGPDGDGHLERVRSAVERCL</sequence>
<evidence type="ECO:0000313" key="2">
    <source>
        <dbReference type="EMBL" id="CAK0872496.1"/>
    </source>
</evidence>
<feature type="non-terminal residue" evidence="2">
    <location>
        <position position="140"/>
    </location>
</feature>
<dbReference type="Proteomes" id="UP001189429">
    <property type="component" value="Unassembled WGS sequence"/>
</dbReference>
<evidence type="ECO:0000256" key="1">
    <source>
        <dbReference type="SAM" id="MobiDB-lite"/>
    </source>
</evidence>
<organism evidence="2 3">
    <name type="scientific">Prorocentrum cordatum</name>
    <dbReference type="NCBI Taxonomy" id="2364126"/>
    <lineage>
        <taxon>Eukaryota</taxon>
        <taxon>Sar</taxon>
        <taxon>Alveolata</taxon>
        <taxon>Dinophyceae</taxon>
        <taxon>Prorocentrales</taxon>
        <taxon>Prorocentraceae</taxon>
        <taxon>Prorocentrum</taxon>
    </lineage>
</organism>
<feature type="compositionally biased region" description="Basic and acidic residues" evidence="1">
    <location>
        <begin position="94"/>
        <end position="111"/>
    </location>
</feature>
<reference evidence="2" key="1">
    <citation type="submission" date="2023-10" db="EMBL/GenBank/DDBJ databases">
        <authorList>
            <person name="Chen Y."/>
            <person name="Shah S."/>
            <person name="Dougan E. K."/>
            <person name="Thang M."/>
            <person name="Chan C."/>
        </authorList>
    </citation>
    <scope>NUCLEOTIDE SEQUENCE [LARGE SCALE GENOMIC DNA]</scope>
</reference>
<gene>
    <name evidence="2" type="ORF">PCOR1329_LOCUS57943</name>
</gene>
<keyword evidence="3" id="KW-1185">Reference proteome</keyword>
<feature type="non-terminal residue" evidence="2">
    <location>
        <position position="1"/>
    </location>
</feature>
<proteinExistence type="predicted"/>
<protein>
    <submittedName>
        <fullName evidence="2">Uncharacterized protein</fullName>
    </submittedName>
</protein>
<feature type="compositionally biased region" description="Basic and acidic residues" evidence="1">
    <location>
        <begin position="125"/>
        <end position="140"/>
    </location>
</feature>
<feature type="region of interest" description="Disordered" evidence="1">
    <location>
        <begin position="1"/>
        <end position="140"/>
    </location>
</feature>
<comment type="caution">
    <text evidence="2">The sequence shown here is derived from an EMBL/GenBank/DDBJ whole genome shotgun (WGS) entry which is preliminary data.</text>
</comment>
<feature type="compositionally biased region" description="Basic and acidic residues" evidence="1">
    <location>
        <begin position="11"/>
        <end position="25"/>
    </location>
</feature>
<accession>A0ABN9VH10</accession>
<name>A0ABN9VH10_9DINO</name>